<evidence type="ECO:0000313" key="1">
    <source>
        <dbReference type="EMBL" id="CAK9251263.1"/>
    </source>
</evidence>
<comment type="caution">
    <text evidence="1">The sequence shown here is derived from an EMBL/GenBank/DDBJ whole genome shotgun (WGS) entry which is preliminary data.</text>
</comment>
<dbReference type="EMBL" id="CAXAQS010000349">
    <property type="protein sequence ID" value="CAK9251263.1"/>
    <property type="molecule type" value="Genomic_DNA"/>
</dbReference>
<dbReference type="Proteomes" id="UP001497444">
    <property type="component" value="Unassembled WGS sequence"/>
</dbReference>
<protein>
    <recommendedName>
        <fullName evidence="3">BRCT domain-containing protein</fullName>
    </recommendedName>
</protein>
<evidence type="ECO:0000313" key="2">
    <source>
        <dbReference type="Proteomes" id="UP001497444"/>
    </source>
</evidence>
<name>A0ABP0VBI7_9BRYO</name>
<proteinExistence type="predicted"/>
<reference evidence="1" key="1">
    <citation type="submission" date="2024-02" db="EMBL/GenBank/DDBJ databases">
        <authorList>
            <consortium name="ELIXIR-Norway"/>
            <consortium name="Elixir Norway"/>
        </authorList>
    </citation>
    <scope>NUCLEOTIDE SEQUENCE</scope>
</reference>
<evidence type="ECO:0008006" key="3">
    <source>
        <dbReference type="Google" id="ProtNLM"/>
    </source>
</evidence>
<gene>
    <name evidence="1" type="ORF">CSSPJE1EN1_LOCUS26641</name>
</gene>
<accession>A0ABP0VBI7</accession>
<sequence>MRSHFIGLCGDINDSLDICRKLEVLYRVYYLRIPRCLSGGTCNINEALEKYEFYRTIHSVAPPPDPRSQYENKKKLYIIGNLEPDEHEKVEACGGKLVKRPEVYMGFIAPVIDQFDTED</sequence>
<keyword evidence="2" id="KW-1185">Reference proteome</keyword>
<organism evidence="1 2">
    <name type="scientific">Sphagnum jensenii</name>
    <dbReference type="NCBI Taxonomy" id="128206"/>
    <lineage>
        <taxon>Eukaryota</taxon>
        <taxon>Viridiplantae</taxon>
        <taxon>Streptophyta</taxon>
        <taxon>Embryophyta</taxon>
        <taxon>Bryophyta</taxon>
        <taxon>Sphagnophytina</taxon>
        <taxon>Sphagnopsida</taxon>
        <taxon>Sphagnales</taxon>
        <taxon>Sphagnaceae</taxon>
        <taxon>Sphagnum</taxon>
    </lineage>
</organism>